<dbReference type="SUPFAM" id="SSF51556">
    <property type="entry name" value="Metallo-dependent hydrolases"/>
    <property type="match status" value="1"/>
</dbReference>
<dbReference type="OrthoDB" id="9776455at2"/>
<organism evidence="2 3">
    <name type="scientific">Saltatorellus ferox</name>
    <dbReference type="NCBI Taxonomy" id="2528018"/>
    <lineage>
        <taxon>Bacteria</taxon>
        <taxon>Pseudomonadati</taxon>
        <taxon>Planctomycetota</taxon>
        <taxon>Planctomycetia</taxon>
        <taxon>Planctomycetia incertae sedis</taxon>
        <taxon>Saltatorellus</taxon>
    </lineage>
</organism>
<dbReference type="InterPro" id="IPR051781">
    <property type="entry name" value="Metallo-dep_Hydrolase"/>
</dbReference>
<dbReference type="SUPFAM" id="SSF51338">
    <property type="entry name" value="Composite domain of metallo-dependent hydrolases"/>
    <property type="match status" value="1"/>
</dbReference>
<proteinExistence type="predicted"/>
<dbReference type="Proteomes" id="UP000320390">
    <property type="component" value="Chromosome"/>
</dbReference>
<dbReference type="EMBL" id="CP036434">
    <property type="protein sequence ID" value="QDV09105.1"/>
    <property type="molecule type" value="Genomic_DNA"/>
</dbReference>
<dbReference type="PANTHER" id="PTHR43135:SF3">
    <property type="entry name" value="ALPHA-D-RIBOSE 1-METHYLPHOSPHONATE 5-TRIPHOSPHATE DIPHOSPHATASE"/>
    <property type="match status" value="1"/>
</dbReference>
<gene>
    <name evidence="2" type="ORF">Poly30_46620</name>
</gene>
<dbReference type="AlphaFoldDB" id="A0A518EYD5"/>
<reference evidence="2 3" key="1">
    <citation type="submission" date="2019-02" db="EMBL/GenBank/DDBJ databases">
        <title>Deep-cultivation of Planctomycetes and their phenomic and genomic characterization uncovers novel biology.</title>
        <authorList>
            <person name="Wiegand S."/>
            <person name="Jogler M."/>
            <person name="Boedeker C."/>
            <person name="Pinto D."/>
            <person name="Vollmers J."/>
            <person name="Rivas-Marin E."/>
            <person name="Kohn T."/>
            <person name="Peeters S.H."/>
            <person name="Heuer A."/>
            <person name="Rast P."/>
            <person name="Oberbeckmann S."/>
            <person name="Bunk B."/>
            <person name="Jeske O."/>
            <person name="Meyerdierks A."/>
            <person name="Storesund J.E."/>
            <person name="Kallscheuer N."/>
            <person name="Luecker S."/>
            <person name="Lage O.M."/>
            <person name="Pohl T."/>
            <person name="Merkel B.J."/>
            <person name="Hornburger P."/>
            <person name="Mueller R.-W."/>
            <person name="Bruemmer F."/>
            <person name="Labrenz M."/>
            <person name="Spormann A.M."/>
            <person name="Op den Camp H."/>
            <person name="Overmann J."/>
            <person name="Amann R."/>
            <person name="Jetten M.S.M."/>
            <person name="Mascher T."/>
            <person name="Medema M.H."/>
            <person name="Devos D.P."/>
            <person name="Kaster A.-K."/>
            <person name="Ovreas L."/>
            <person name="Rohde M."/>
            <person name="Galperin M.Y."/>
            <person name="Jogler C."/>
        </authorList>
    </citation>
    <scope>NUCLEOTIDE SEQUENCE [LARGE SCALE GENOMIC DNA]</scope>
    <source>
        <strain evidence="2 3">Poly30</strain>
    </source>
</reference>
<name>A0A518EYD5_9BACT</name>
<dbReference type="GO" id="GO:0016810">
    <property type="term" value="F:hydrolase activity, acting on carbon-nitrogen (but not peptide) bonds"/>
    <property type="evidence" value="ECO:0007669"/>
    <property type="project" value="InterPro"/>
</dbReference>
<evidence type="ECO:0000259" key="1">
    <source>
        <dbReference type="Pfam" id="PF01979"/>
    </source>
</evidence>
<dbReference type="Pfam" id="PF01979">
    <property type="entry name" value="Amidohydro_1"/>
    <property type="match status" value="1"/>
</dbReference>
<dbReference type="InterPro" id="IPR032466">
    <property type="entry name" value="Metal_Hydrolase"/>
</dbReference>
<dbReference type="InterPro" id="IPR011059">
    <property type="entry name" value="Metal-dep_hydrolase_composite"/>
</dbReference>
<protein>
    <submittedName>
        <fullName evidence="2">Imidazolonepropionase</fullName>
    </submittedName>
</protein>
<evidence type="ECO:0000313" key="3">
    <source>
        <dbReference type="Proteomes" id="UP000320390"/>
    </source>
</evidence>
<dbReference type="PANTHER" id="PTHR43135">
    <property type="entry name" value="ALPHA-D-RIBOSE 1-METHYLPHOSPHONATE 5-TRIPHOSPHATE DIPHOSPHATASE"/>
    <property type="match status" value="1"/>
</dbReference>
<dbReference type="Gene3D" id="3.20.20.140">
    <property type="entry name" value="Metal-dependent hydrolases"/>
    <property type="match status" value="1"/>
</dbReference>
<accession>A0A518EYD5</accession>
<dbReference type="RefSeq" id="WP_145202921.1">
    <property type="nucleotide sequence ID" value="NZ_CP036434.1"/>
</dbReference>
<keyword evidence="3" id="KW-1185">Reference proteome</keyword>
<sequence length="419" mass="45446">MFSPFPLLAAALCATSAGPADLQPDGSSVVRAGKLITCADEGTQVVMDPVVVIADGKIHAIHAGADVEGVAWENVTDYGDRWLAPGFVDLHSHVGGSTRDINDMVFQVNSELRVAPVVIPNNDQLERPLAAGVTTILFIPGSGTNIGGQGVLMKLGEDLYEDALVRDPGSLKVAQGDNPTRWGYGMGRILMNYTLRFRLQRGRAYARAWDRFDAGEGPKPERDLALDIFRDLYANRAQISTHTQYYQLVLMTITMLARDFGLPTYIDHGSFDSYLATPEAQKYGVAAILGPREIMVPRPPRFDTDGRIEGTAWGFQEAGMAEVGFNTDAPVVPQEELSMQAAMGVRYGLRNDRGQGLRGLTIVPARTAGIAHRVGSLEVGKDADFIVTDGDPIDPRTAFDATWVNGSCVYCADRDGRSW</sequence>
<evidence type="ECO:0000313" key="2">
    <source>
        <dbReference type="EMBL" id="QDV09105.1"/>
    </source>
</evidence>
<feature type="domain" description="Amidohydrolase-related" evidence="1">
    <location>
        <begin position="353"/>
        <end position="406"/>
    </location>
</feature>
<dbReference type="InterPro" id="IPR006680">
    <property type="entry name" value="Amidohydro-rel"/>
</dbReference>